<evidence type="ECO:0000313" key="2">
    <source>
        <dbReference type="EMBL" id="EDP18493.1"/>
    </source>
</evidence>
<proteinExistence type="predicted"/>
<feature type="domain" description="AbiJ-NTD3" evidence="1">
    <location>
        <begin position="3"/>
        <end position="156"/>
    </location>
</feature>
<dbReference type="eggNOG" id="ENOG502Z9UX">
    <property type="taxonomic scope" value="Bacteria"/>
</dbReference>
<dbReference type="Pfam" id="PF18860">
    <property type="entry name" value="AbiJ_NTD3"/>
    <property type="match status" value="1"/>
</dbReference>
<dbReference type="InterPro" id="IPR041427">
    <property type="entry name" value="AbiJ-NTD3"/>
</dbReference>
<organism evidence="2 3">
    <name type="scientific">Enterocloster bolteae (strain ATCC BAA-613 / DSM 15670 / CCUG 46953 / JCM 12243 / WAL 16351)</name>
    <name type="common">Clostridium bolteae</name>
    <dbReference type="NCBI Taxonomy" id="411902"/>
    <lineage>
        <taxon>Bacteria</taxon>
        <taxon>Bacillati</taxon>
        <taxon>Bacillota</taxon>
        <taxon>Clostridia</taxon>
        <taxon>Lachnospirales</taxon>
        <taxon>Lachnospiraceae</taxon>
        <taxon>Enterocloster</taxon>
    </lineage>
</organism>
<reference evidence="2 3" key="2">
    <citation type="submission" date="2007-09" db="EMBL/GenBank/DDBJ databases">
        <title>Draft genome sequence of Clostridium bolteae (ATCC BAA-613).</title>
        <authorList>
            <person name="Sudarsanam P."/>
            <person name="Ley R."/>
            <person name="Guruge J."/>
            <person name="Turnbaugh P.J."/>
            <person name="Mahowald M."/>
            <person name="Liep D."/>
            <person name="Gordon J."/>
        </authorList>
    </citation>
    <scope>NUCLEOTIDE SEQUENCE [LARGE SCALE GENOMIC DNA]</scope>
    <source>
        <strain evidence="3">ATCC BAA-613 / DSM 15670 / CCUG 46953 / JCM 12243 / WAL 16351</strain>
    </source>
</reference>
<dbReference type="PaxDb" id="411902-CLOBOL_01186"/>
<gene>
    <name evidence="2" type="ORF">CLOBOL_01186</name>
</gene>
<dbReference type="Proteomes" id="UP000005396">
    <property type="component" value="Unassembled WGS sequence"/>
</dbReference>
<evidence type="ECO:0000313" key="3">
    <source>
        <dbReference type="Proteomes" id="UP000005396"/>
    </source>
</evidence>
<evidence type="ECO:0000259" key="1">
    <source>
        <dbReference type="Pfam" id="PF18860"/>
    </source>
</evidence>
<reference evidence="2 3" key="1">
    <citation type="submission" date="2007-08" db="EMBL/GenBank/DDBJ databases">
        <authorList>
            <person name="Fulton L."/>
            <person name="Clifton S."/>
            <person name="Fulton B."/>
            <person name="Xu J."/>
            <person name="Minx P."/>
            <person name="Pepin K.H."/>
            <person name="Johnson M."/>
            <person name="Thiruvilangam P."/>
            <person name="Bhonagiri V."/>
            <person name="Nash W.E."/>
            <person name="Mardis E.R."/>
            <person name="Wilson R.K."/>
        </authorList>
    </citation>
    <scope>NUCLEOTIDE SEQUENCE [LARGE SCALE GENOMIC DNA]</scope>
    <source>
        <strain evidence="3">ATCC BAA-613 / DSM 15670 / CCUG 46953 / JCM 12243 / WAL 16351</strain>
    </source>
</reference>
<sequence length="432" mass="51109">MKQITEITRRDIFSLFIYGMDIEEFFDNKRIQYGYCGRLSELDFLKRIYDLKSLPSFDDRFDDAEGDIWQHTVNNNDYEEGWIFEDDRFELLNGDDEVLLKFLCAVFHPAVRTESGYWKEFLGEVNGLLQNDGYELYPESKISGRDVYGWRKHDLEESSLFVPFSQRNEQDIKEKKLKLSLNMKTRNQIYKLIEKHSTVYRETDETGWGYDIKTSECVFRDMSQFYKPKCFDVKNNYIETSSMEEFILHNYPFYVFDAIELYEKYNADSDYTAQMNMIFKLNSVPYKLEQGRIVSTLEIAIDPKILAKIPEKGLKELLSEADAYYRSENKQIAVEKIWDAFERLKTYYSPTLNKAQSADKIIDNMSNSEPNYKELYEAEFKALTSIGNSFRIRHHETTKVDITDNRQYDYFYKRCLALVSVAILYLEGGINA</sequence>
<dbReference type="HOGENOM" id="CLU_651719_0_0_9"/>
<dbReference type="RefSeq" id="WP_002566134.1">
    <property type="nucleotide sequence ID" value="NZ_DS480673.1"/>
</dbReference>
<protein>
    <recommendedName>
        <fullName evidence="1">AbiJ-NTD3 domain-containing protein</fullName>
    </recommendedName>
</protein>
<dbReference type="EMBL" id="ABCC02000014">
    <property type="protein sequence ID" value="EDP18493.1"/>
    <property type="molecule type" value="Genomic_DNA"/>
</dbReference>
<name>A8RK33_ENTBW</name>
<dbReference type="AlphaFoldDB" id="A8RK33"/>
<comment type="caution">
    <text evidence="2">The sequence shown here is derived from an EMBL/GenBank/DDBJ whole genome shotgun (WGS) entry which is preliminary data.</text>
</comment>
<accession>A8RK33</accession>